<evidence type="ECO:0000313" key="6">
    <source>
        <dbReference type="Proteomes" id="UP000593892"/>
    </source>
</evidence>
<dbReference type="Pfam" id="PF13620">
    <property type="entry name" value="CarboxypepD_reg"/>
    <property type="match status" value="1"/>
</dbReference>
<evidence type="ECO:0000256" key="1">
    <source>
        <dbReference type="ARBA" id="ARBA00004442"/>
    </source>
</evidence>
<dbReference type="Gene3D" id="2.60.40.1120">
    <property type="entry name" value="Carboxypeptidase-like, regulatory domain"/>
    <property type="match status" value="1"/>
</dbReference>
<dbReference type="SUPFAM" id="SSF56935">
    <property type="entry name" value="Porins"/>
    <property type="match status" value="1"/>
</dbReference>
<dbReference type="Pfam" id="PF25183">
    <property type="entry name" value="OMP_b-brl_4"/>
    <property type="match status" value="1"/>
</dbReference>
<dbReference type="InterPro" id="IPR008969">
    <property type="entry name" value="CarboxyPept-like_regulatory"/>
</dbReference>
<dbReference type="Gene3D" id="2.40.170.20">
    <property type="entry name" value="TonB-dependent receptor, beta-barrel domain"/>
    <property type="match status" value="1"/>
</dbReference>
<organism evidence="5 6">
    <name type="scientific">Paludibaculum fermentans</name>
    <dbReference type="NCBI Taxonomy" id="1473598"/>
    <lineage>
        <taxon>Bacteria</taxon>
        <taxon>Pseudomonadati</taxon>
        <taxon>Acidobacteriota</taxon>
        <taxon>Terriglobia</taxon>
        <taxon>Bryobacterales</taxon>
        <taxon>Bryobacteraceae</taxon>
        <taxon>Paludibaculum</taxon>
    </lineage>
</organism>
<dbReference type="GO" id="GO:0009279">
    <property type="term" value="C:cell outer membrane"/>
    <property type="evidence" value="ECO:0007669"/>
    <property type="project" value="UniProtKB-SubCell"/>
</dbReference>
<keyword evidence="6" id="KW-1185">Reference proteome</keyword>
<protein>
    <submittedName>
        <fullName evidence="5">TonB-dependent receptor</fullName>
    </submittedName>
</protein>
<dbReference type="InterPro" id="IPR036942">
    <property type="entry name" value="Beta-barrel_TonB_sf"/>
</dbReference>
<dbReference type="InterPro" id="IPR057601">
    <property type="entry name" value="Oar-like_b-barrel"/>
</dbReference>
<dbReference type="RefSeq" id="WP_194451877.1">
    <property type="nucleotide sequence ID" value="NZ_CP063849.1"/>
</dbReference>
<gene>
    <name evidence="5" type="ORF">IRI77_09730</name>
</gene>
<evidence type="ECO:0000313" key="5">
    <source>
        <dbReference type="EMBL" id="QOY90212.1"/>
    </source>
</evidence>
<dbReference type="KEGG" id="pfer:IRI77_09730"/>
<evidence type="ECO:0000259" key="4">
    <source>
        <dbReference type="Pfam" id="PF25183"/>
    </source>
</evidence>
<comment type="subcellular location">
    <subcellularLocation>
        <location evidence="1">Cell outer membrane</location>
    </subcellularLocation>
</comment>
<dbReference type="Proteomes" id="UP000593892">
    <property type="component" value="Chromosome"/>
</dbReference>
<proteinExistence type="predicted"/>
<accession>A0A7S7NUS8</accession>
<reference evidence="5 6" key="1">
    <citation type="submission" date="2020-10" db="EMBL/GenBank/DDBJ databases">
        <title>Complete genome sequence of Paludibaculum fermentans P105T, a facultatively anaerobic acidobacterium capable of dissimilatory Fe(III) reduction.</title>
        <authorList>
            <person name="Dedysh S.N."/>
            <person name="Beletsky A.V."/>
            <person name="Kulichevskaya I.S."/>
            <person name="Mardanov A.V."/>
            <person name="Ravin N.V."/>
        </authorList>
    </citation>
    <scope>NUCLEOTIDE SEQUENCE [LARGE SCALE GENOMIC DNA]</scope>
    <source>
        <strain evidence="5 6">P105</strain>
    </source>
</reference>
<dbReference type="AlphaFoldDB" id="A0A7S7NUS8"/>
<keyword evidence="5" id="KW-0675">Receptor</keyword>
<evidence type="ECO:0000256" key="2">
    <source>
        <dbReference type="ARBA" id="ARBA00023136"/>
    </source>
</evidence>
<evidence type="ECO:0000256" key="3">
    <source>
        <dbReference type="ARBA" id="ARBA00023237"/>
    </source>
</evidence>
<keyword evidence="2" id="KW-0472">Membrane</keyword>
<sequence length="1121" mass="122803">MLQSSVGSRLFLAACLLSGTVGLFGQTLGSIAGEVRDTSGAAVPETIITVINTGTNAQRSALTNEAGGYAFPSLPPGIYTVRAERAGFKTLLRTQVEIQVQQNARLDFELPLGQVSESVEVVASPLMVNENATVGTVIENKRIVELPLNGRNYLQLVSLAPNVSTGFSTQGQAGARQGGIRASQTISVAGQRTNFNHYTLDGVENTDPNFNTFVVMPSVDALQEFKAQTGIYPAEFGRQTTQINVLTKSGTNQYHGTVFEFLRNDKLDSTGYAFTSLRPVKDPFKWNQYGFTLAGPVWLPRVFNGKDKLFFMGNYESFRKRGNTTGLFSLAPAAFQTGDYTSLSSRIYDPLTRTRAADGTLTGTPFAGNVIPASRISPTSKKLLEFYQNPTLPGVTNNYVQALARPQNRDQFIVRLDYNESPKSSWAGRYSWGDENESTPGLNQNGTKLVTNLEQYMGSNTRTLSPSMVTETRFGYTRFYNSVGTLLAFQRNVVDELAIPGLKGGDPVSWGIPSIGIANYQGIGDSTDGPFENKNSTLQFLNNTSITRGRHSFRFGGEVRRDQFNQVGNQFGRGSFSFAVNPTQDPRALTAGSGLPTQGDAFASFLLGNVTLTEVAAQIAAAQFRATSFALYVDDVWKLSSQVTLSFGLRYENTPPWEDISGNLTTVFFNAFDNIPNVADQSRYPVFLRQGVSSGDPYSGLRVRWPNIPLVQDGRLGNRLVNRDNNDFAPRIGLAWSPTSKWVIRTGAGMFYNQDQGNPRFDVARNAAGRTRNDDNSDFPTVTWATGAAALSGSVANILTPQAFSNKYDRRTPYSMQWLFNVQRELGKDLSFEAGYLGSVSRHLESYRGVSAAVPGPGSNASRSPYPNWGLLVLVENGGRANYNSLGTKLTKRYSSGLTALVSYTWSKSIDTTSGIRTSDSDSLFSQDGRCMLCDRGLSAFDNRHRLVVSGLYDVPFGKGRKMAIRNGFLDALAGGWQVGGISTWRSGFHINPSAGVNRANTNINTDRPDASGQPVNLDTPTTERWFNTAAFVLQPVYQFGNAARNSVPGPAGFMLDSNVQKNFRLPLEGHELQFRWECYNLFNHPVWGFPTSNLSSANFGRITSTAVSMRQMQFALKYVF</sequence>
<name>A0A7S7NUS8_PALFE</name>
<dbReference type="SUPFAM" id="SSF49464">
    <property type="entry name" value="Carboxypeptidase regulatory domain-like"/>
    <property type="match status" value="1"/>
</dbReference>
<dbReference type="EMBL" id="CP063849">
    <property type="protein sequence ID" value="QOY90212.1"/>
    <property type="molecule type" value="Genomic_DNA"/>
</dbReference>
<keyword evidence="3" id="KW-0998">Cell outer membrane</keyword>
<feature type="domain" description="TonB-dependent transporter Oar-like beta-barrel" evidence="4">
    <location>
        <begin position="247"/>
        <end position="1114"/>
    </location>
</feature>